<dbReference type="Pfam" id="PF00005">
    <property type="entry name" value="ABC_tran"/>
    <property type="match status" value="1"/>
</dbReference>
<evidence type="ECO:0000313" key="10">
    <source>
        <dbReference type="EMBL" id="MEY1662214.1"/>
    </source>
</evidence>
<dbReference type="Proteomes" id="UP001562065">
    <property type="component" value="Unassembled WGS sequence"/>
</dbReference>
<accession>A0ABV4AH97</accession>
<evidence type="ECO:0000256" key="3">
    <source>
        <dbReference type="ARBA" id="ARBA00022741"/>
    </source>
</evidence>
<dbReference type="PROSITE" id="PS50893">
    <property type="entry name" value="ABC_TRANSPORTER_2"/>
    <property type="match status" value="1"/>
</dbReference>
<evidence type="ECO:0000256" key="2">
    <source>
        <dbReference type="ARBA" id="ARBA00022692"/>
    </source>
</evidence>
<gene>
    <name evidence="10" type="primary">cydD</name>
    <name evidence="10" type="ORF">AB5I84_08645</name>
</gene>
<dbReference type="PANTHER" id="PTHR24221:SF261">
    <property type="entry name" value="GLUTATHIONE_L-CYSTEINE TRANSPORT SYSTEM ATP-BINDING_PERMEASE PROTEIN CYDD"/>
    <property type="match status" value="1"/>
</dbReference>
<dbReference type="InterPro" id="IPR036640">
    <property type="entry name" value="ABC1_TM_sf"/>
</dbReference>
<dbReference type="PROSITE" id="PS50929">
    <property type="entry name" value="ABC_TM1F"/>
    <property type="match status" value="1"/>
</dbReference>
<dbReference type="InterPro" id="IPR011527">
    <property type="entry name" value="ABC1_TM_dom"/>
</dbReference>
<dbReference type="InterPro" id="IPR027417">
    <property type="entry name" value="P-loop_NTPase"/>
</dbReference>
<keyword evidence="5 7" id="KW-1133">Transmembrane helix</keyword>
<feature type="domain" description="ABC transporter" evidence="8">
    <location>
        <begin position="327"/>
        <end position="539"/>
    </location>
</feature>
<sequence length="539" mass="56666">MRQQALLAGNARHRLRWLACLDAVFAVLQAALLAWLAATVVTGDGAILQPALALAALLLVRVAAGSARSLASATVAARVTRGVRSEVAEALLYRPARDDAPGTLSTLLLEHTRAVGAYHGGYAVQQSVGGVATILFLAVAFSVDWVVGLVFLITAPLIPLFMILVGTGAQRAADQQLRSLEFLGGYFIDRVRGALTLRVFGREKAEVESVHKASGAFRDHTMKVLRIAFLSSAVLELFSALAVALVAVYVGLHLLDLVAFGPGPSLTFGTGMFLLALAPEFYQPLRQLAAGYHERAAGIAAADALAPRLQQHATDAPSQALSAAPGLTLEQLAFTPSGAAKPLFERLSLQLSAGECLVLRGDSGAGKTTLLRLLAGLLPADRGDIRWDDLPASAALLDQGSLGWAGQHPWVVPGSLADNLRLAAPEADDAALHTVLAAVALDRLPLGLSTPVSEFGGGLSGGQLRRLALARALLSPAPVLLLDEPTAELDPQLEQQIVAHLARLKGQRTLVIATHSELCGSIADRTLWLPLSEEDVRHV</sequence>
<dbReference type="SUPFAM" id="SSF52540">
    <property type="entry name" value="P-loop containing nucleoside triphosphate hydrolases"/>
    <property type="match status" value="1"/>
</dbReference>
<keyword evidence="2 7" id="KW-0812">Transmembrane</keyword>
<dbReference type="InterPro" id="IPR003439">
    <property type="entry name" value="ABC_transporter-like_ATP-bd"/>
</dbReference>
<dbReference type="InterPro" id="IPR003593">
    <property type="entry name" value="AAA+_ATPase"/>
</dbReference>
<dbReference type="PROSITE" id="PS00211">
    <property type="entry name" value="ABC_TRANSPORTER_1"/>
    <property type="match status" value="1"/>
</dbReference>
<evidence type="ECO:0000256" key="7">
    <source>
        <dbReference type="SAM" id="Phobius"/>
    </source>
</evidence>
<keyword evidence="3" id="KW-0547">Nucleotide-binding</keyword>
<feature type="transmembrane region" description="Helical" evidence="7">
    <location>
        <begin position="47"/>
        <end position="64"/>
    </location>
</feature>
<comment type="caution">
    <text evidence="10">The sequence shown here is derived from an EMBL/GenBank/DDBJ whole genome shotgun (WGS) entry which is preliminary data.</text>
</comment>
<dbReference type="PANTHER" id="PTHR24221">
    <property type="entry name" value="ATP-BINDING CASSETTE SUB-FAMILY B"/>
    <property type="match status" value="1"/>
</dbReference>
<feature type="transmembrane region" description="Helical" evidence="7">
    <location>
        <begin position="122"/>
        <end position="143"/>
    </location>
</feature>
<dbReference type="InterPro" id="IPR014216">
    <property type="entry name" value="ABC_transptr_CydD"/>
</dbReference>
<feature type="transmembrane region" description="Helical" evidence="7">
    <location>
        <begin position="227"/>
        <end position="251"/>
    </location>
</feature>
<keyword evidence="6 7" id="KW-0472">Membrane</keyword>
<dbReference type="Pfam" id="PF00664">
    <property type="entry name" value="ABC_membrane"/>
    <property type="match status" value="1"/>
</dbReference>
<feature type="transmembrane region" description="Helical" evidence="7">
    <location>
        <begin position="20"/>
        <end position="41"/>
    </location>
</feature>
<evidence type="ECO:0000259" key="9">
    <source>
        <dbReference type="PROSITE" id="PS50929"/>
    </source>
</evidence>
<feature type="transmembrane region" description="Helical" evidence="7">
    <location>
        <begin position="149"/>
        <end position="169"/>
    </location>
</feature>
<dbReference type="SMART" id="SM00382">
    <property type="entry name" value="AAA"/>
    <property type="match status" value="1"/>
</dbReference>
<name>A0ABV4AH97_9GAMM</name>
<evidence type="ECO:0000256" key="6">
    <source>
        <dbReference type="ARBA" id="ARBA00023136"/>
    </source>
</evidence>
<evidence type="ECO:0000313" key="11">
    <source>
        <dbReference type="Proteomes" id="UP001562065"/>
    </source>
</evidence>
<evidence type="ECO:0000259" key="8">
    <source>
        <dbReference type="PROSITE" id="PS50893"/>
    </source>
</evidence>
<dbReference type="NCBIfam" id="TIGR02857">
    <property type="entry name" value="CydD"/>
    <property type="match status" value="1"/>
</dbReference>
<dbReference type="RefSeq" id="WP_369455453.1">
    <property type="nucleotide sequence ID" value="NZ_JBGCUO010000001.1"/>
</dbReference>
<keyword evidence="4" id="KW-0067">ATP-binding</keyword>
<evidence type="ECO:0000256" key="5">
    <source>
        <dbReference type="ARBA" id="ARBA00022989"/>
    </source>
</evidence>
<proteinExistence type="predicted"/>
<dbReference type="EMBL" id="JBGCUO010000001">
    <property type="protein sequence ID" value="MEY1662214.1"/>
    <property type="molecule type" value="Genomic_DNA"/>
</dbReference>
<reference evidence="10 11" key="1">
    <citation type="submission" date="2024-07" db="EMBL/GenBank/DDBJ databases">
        <authorList>
            <person name="Ren Q."/>
        </authorList>
    </citation>
    <scope>NUCLEOTIDE SEQUENCE [LARGE SCALE GENOMIC DNA]</scope>
    <source>
        <strain evidence="10 11">REN37</strain>
    </source>
</reference>
<dbReference type="Gene3D" id="1.20.1560.10">
    <property type="entry name" value="ABC transporter type 1, transmembrane domain"/>
    <property type="match status" value="1"/>
</dbReference>
<dbReference type="InterPro" id="IPR039421">
    <property type="entry name" value="Type_1_exporter"/>
</dbReference>
<keyword evidence="11" id="KW-1185">Reference proteome</keyword>
<organism evidence="10 11">
    <name type="scientific">Isoalcanivorax beigongshangi</name>
    <dbReference type="NCBI Taxonomy" id="3238810"/>
    <lineage>
        <taxon>Bacteria</taxon>
        <taxon>Pseudomonadati</taxon>
        <taxon>Pseudomonadota</taxon>
        <taxon>Gammaproteobacteria</taxon>
        <taxon>Oceanospirillales</taxon>
        <taxon>Alcanivoracaceae</taxon>
        <taxon>Isoalcanivorax</taxon>
    </lineage>
</organism>
<evidence type="ECO:0000256" key="1">
    <source>
        <dbReference type="ARBA" id="ARBA00004651"/>
    </source>
</evidence>
<dbReference type="CDD" id="cd18584">
    <property type="entry name" value="ABC_6TM_AarD_CydD"/>
    <property type="match status" value="1"/>
</dbReference>
<evidence type="ECO:0000256" key="4">
    <source>
        <dbReference type="ARBA" id="ARBA00022840"/>
    </source>
</evidence>
<protein>
    <submittedName>
        <fullName evidence="10">Thiol reductant ABC exporter subunit CydD</fullName>
    </submittedName>
</protein>
<feature type="domain" description="ABC transmembrane type-1" evidence="9">
    <location>
        <begin position="18"/>
        <end position="297"/>
    </location>
</feature>
<comment type="subcellular location">
    <subcellularLocation>
        <location evidence="1">Cell membrane</location>
        <topology evidence="1">Multi-pass membrane protein</topology>
    </subcellularLocation>
</comment>
<dbReference type="SUPFAM" id="SSF90123">
    <property type="entry name" value="ABC transporter transmembrane region"/>
    <property type="match status" value="1"/>
</dbReference>
<dbReference type="Gene3D" id="3.40.50.300">
    <property type="entry name" value="P-loop containing nucleotide triphosphate hydrolases"/>
    <property type="match status" value="1"/>
</dbReference>
<dbReference type="InterPro" id="IPR017871">
    <property type="entry name" value="ABC_transporter-like_CS"/>
</dbReference>